<proteinExistence type="predicted"/>
<dbReference type="EMBL" id="WTYM01000023">
    <property type="protein sequence ID" value="MXO58336.1"/>
    <property type="molecule type" value="Genomic_DNA"/>
</dbReference>
<dbReference type="SUPFAM" id="SSF52172">
    <property type="entry name" value="CheY-like"/>
    <property type="match status" value="1"/>
</dbReference>
<dbReference type="Gene3D" id="3.40.50.2300">
    <property type="match status" value="1"/>
</dbReference>
<keyword evidence="5" id="KW-1185">Reference proteome</keyword>
<evidence type="ECO:0000256" key="1">
    <source>
        <dbReference type="ARBA" id="ARBA00022553"/>
    </source>
</evidence>
<evidence type="ECO:0000259" key="3">
    <source>
        <dbReference type="PROSITE" id="PS50110"/>
    </source>
</evidence>
<dbReference type="InterPro" id="IPR011006">
    <property type="entry name" value="CheY-like_superfamily"/>
</dbReference>
<comment type="caution">
    <text evidence="4">The sequence shown here is derived from an EMBL/GenBank/DDBJ whole genome shotgun (WGS) entry which is preliminary data.</text>
</comment>
<reference evidence="4 5" key="1">
    <citation type="submission" date="2019-12" db="EMBL/GenBank/DDBJ databases">
        <title>Genomic-based taxomic classification of the family Erythrobacteraceae.</title>
        <authorList>
            <person name="Xu L."/>
        </authorList>
    </citation>
    <scope>NUCLEOTIDE SEQUENCE [LARGE SCALE GENOMIC DNA]</scope>
    <source>
        <strain evidence="4 5">MCCC 1K01500</strain>
    </source>
</reference>
<dbReference type="PANTHER" id="PTHR44591:SF3">
    <property type="entry name" value="RESPONSE REGULATORY DOMAIN-CONTAINING PROTEIN"/>
    <property type="match status" value="1"/>
</dbReference>
<dbReference type="PANTHER" id="PTHR44591">
    <property type="entry name" value="STRESS RESPONSE REGULATOR PROTEIN 1"/>
    <property type="match status" value="1"/>
</dbReference>
<evidence type="ECO:0000256" key="2">
    <source>
        <dbReference type="PROSITE-ProRule" id="PRU00169"/>
    </source>
</evidence>
<dbReference type="GO" id="GO:0000160">
    <property type="term" value="P:phosphorelay signal transduction system"/>
    <property type="evidence" value="ECO:0007669"/>
    <property type="project" value="InterPro"/>
</dbReference>
<organism evidence="4 5">
    <name type="scientific">Croceibacterium salegens</name>
    <dbReference type="NCBI Taxonomy" id="1737568"/>
    <lineage>
        <taxon>Bacteria</taxon>
        <taxon>Pseudomonadati</taxon>
        <taxon>Pseudomonadota</taxon>
        <taxon>Alphaproteobacteria</taxon>
        <taxon>Sphingomonadales</taxon>
        <taxon>Erythrobacteraceae</taxon>
        <taxon>Croceibacterium</taxon>
    </lineage>
</organism>
<evidence type="ECO:0000313" key="4">
    <source>
        <dbReference type="EMBL" id="MXO58336.1"/>
    </source>
</evidence>
<dbReference type="AlphaFoldDB" id="A0A6I4STV6"/>
<feature type="modified residue" description="4-aspartylphosphate" evidence="2">
    <location>
        <position position="59"/>
    </location>
</feature>
<evidence type="ECO:0000313" key="5">
    <source>
        <dbReference type="Proteomes" id="UP000433652"/>
    </source>
</evidence>
<name>A0A6I4STV6_9SPHN</name>
<dbReference type="OrthoDB" id="582170at2"/>
<feature type="domain" description="Response regulatory" evidence="3">
    <location>
        <begin position="9"/>
        <end position="121"/>
    </location>
</feature>
<dbReference type="InterPro" id="IPR050595">
    <property type="entry name" value="Bact_response_regulator"/>
</dbReference>
<sequence length="126" mass="13720">MCDSEGSCHVLLLEDEPMILMDLEFAAEACGCNALCATSVKQAMKHLDSERPVRVGILDVNLGEGQTCEPVARELERRGIPYILHSGDLDRQNETVRSLNAQLIPKPANANHVISTAMECVGRKCG</sequence>
<protein>
    <submittedName>
        <fullName evidence="4">Response regulator</fullName>
    </submittedName>
</protein>
<keyword evidence="1 2" id="KW-0597">Phosphoprotein</keyword>
<gene>
    <name evidence="4" type="ORF">GRI89_02095</name>
</gene>
<accession>A0A6I4STV6</accession>
<dbReference type="InterPro" id="IPR001789">
    <property type="entry name" value="Sig_transdc_resp-reg_receiver"/>
</dbReference>
<dbReference type="RefSeq" id="WP_159791704.1">
    <property type="nucleotide sequence ID" value="NZ_WTYM01000023.1"/>
</dbReference>
<dbReference type="Proteomes" id="UP000433652">
    <property type="component" value="Unassembled WGS sequence"/>
</dbReference>
<dbReference type="PROSITE" id="PS50110">
    <property type="entry name" value="RESPONSE_REGULATORY"/>
    <property type="match status" value="1"/>
</dbReference>